<reference evidence="2" key="1">
    <citation type="submission" date="2022-08" db="EMBL/GenBank/DDBJ databases">
        <authorList>
            <person name="Marques A."/>
        </authorList>
    </citation>
    <scope>NUCLEOTIDE SEQUENCE</scope>
    <source>
        <strain evidence="2">RhyPub2mFocal</strain>
        <tissue evidence="2">Leaves</tissue>
    </source>
</reference>
<dbReference type="InterPro" id="IPR036047">
    <property type="entry name" value="F-box-like_dom_sf"/>
</dbReference>
<dbReference type="EMBL" id="JAMFTS010000002">
    <property type="protein sequence ID" value="KAJ4785915.1"/>
    <property type="molecule type" value="Genomic_DNA"/>
</dbReference>
<keyword evidence="3" id="KW-1185">Reference proteome</keyword>
<dbReference type="SUPFAM" id="SSF81383">
    <property type="entry name" value="F-box domain"/>
    <property type="match status" value="1"/>
</dbReference>
<dbReference type="SMART" id="SM00256">
    <property type="entry name" value="FBOX"/>
    <property type="match status" value="1"/>
</dbReference>
<organism evidence="2 3">
    <name type="scientific">Rhynchospora pubera</name>
    <dbReference type="NCBI Taxonomy" id="906938"/>
    <lineage>
        <taxon>Eukaryota</taxon>
        <taxon>Viridiplantae</taxon>
        <taxon>Streptophyta</taxon>
        <taxon>Embryophyta</taxon>
        <taxon>Tracheophyta</taxon>
        <taxon>Spermatophyta</taxon>
        <taxon>Magnoliopsida</taxon>
        <taxon>Liliopsida</taxon>
        <taxon>Poales</taxon>
        <taxon>Cyperaceae</taxon>
        <taxon>Cyperoideae</taxon>
        <taxon>Rhynchosporeae</taxon>
        <taxon>Rhynchospora</taxon>
    </lineage>
</organism>
<dbReference type="InterPro" id="IPR001810">
    <property type="entry name" value="F-box_dom"/>
</dbReference>
<dbReference type="Proteomes" id="UP001140206">
    <property type="component" value="Chromosome 2"/>
</dbReference>
<dbReference type="PANTHER" id="PTHR35546">
    <property type="entry name" value="F-BOX PROTEIN INTERACTION DOMAIN PROTEIN-RELATED"/>
    <property type="match status" value="1"/>
</dbReference>
<feature type="domain" description="F-box" evidence="1">
    <location>
        <begin position="28"/>
        <end position="67"/>
    </location>
</feature>
<dbReference type="PANTHER" id="PTHR35546:SF130">
    <property type="entry name" value="EXPRESSED PROTEIN"/>
    <property type="match status" value="1"/>
</dbReference>
<name>A0AAV8EX00_9POAL</name>
<comment type="caution">
    <text evidence="2">The sequence shown here is derived from an EMBL/GenBank/DDBJ whole genome shotgun (WGS) entry which is preliminary data.</text>
</comment>
<protein>
    <submittedName>
        <fullName evidence="2">F-box and associated interaction domains-containing protein</fullName>
    </submittedName>
</protein>
<dbReference type="InterPro" id="IPR055290">
    <property type="entry name" value="At3g26010-like"/>
</dbReference>
<accession>A0AAV8EX00</accession>
<gene>
    <name evidence="2" type="ORF">LUZ62_037161</name>
</gene>
<evidence type="ECO:0000313" key="3">
    <source>
        <dbReference type="Proteomes" id="UP001140206"/>
    </source>
</evidence>
<dbReference type="AlphaFoldDB" id="A0AAV8EX00"/>
<evidence type="ECO:0000313" key="2">
    <source>
        <dbReference type="EMBL" id="KAJ4785915.1"/>
    </source>
</evidence>
<evidence type="ECO:0000259" key="1">
    <source>
        <dbReference type="SMART" id="SM00256"/>
    </source>
</evidence>
<proteinExistence type="predicted"/>
<dbReference type="Pfam" id="PF00646">
    <property type="entry name" value="F-box"/>
    <property type="match status" value="1"/>
</dbReference>
<sequence>MASSSNPHLNLCKKCSKNKKKYASLPILPDDILTEIIARLQPKPFCRFKCVGKSWLDLSSQAFKQNRFLRRPNLYGLVINNLVQRTNDDINFKILSRNKRDVDVKLSSLKNIGPITIKDCCNGLLLIQTREQNEPQWMVCLVVYNPAIRKLVKLPALRRPGRIIHRYVSLSYDPEISPEFHVLFFRTVLVQSHWHTALDIFSSRKGRWEEGKVFTDTVATYQWNSSIYLGGMVRRLVKGNVFSVNPTEGVHKLTKLPPLEFQILPLSFTNLAKSQGLLHYILVNGGKLLIWVCIDFDKSGWILKHEIRLQETFGLSGKEFEDSNRRAPKVIALHPEKDVLFISVRDRKLLSYDLRTGEQNRACTLPRRGNLCFWNYVPCYSDFVFTNE</sequence>